<organism evidence="5 6">
    <name type="scientific">Bacillus zhangzhouensis</name>
    <dbReference type="NCBI Taxonomy" id="1178540"/>
    <lineage>
        <taxon>Bacteria</taxon>
        <taxon>Bacillati</taxon>
        <taxon>Bacillota</taxon>
        <taxon>Bacilli</taxon>
        <taxon>Bacillales</taxon>
        <taxon>Bacillaceae</taxon>
        <taxon>Bacillus</taxon>
    </lineage>
</organism>
<evidence type="ECO:0000313" key="5">
    <source>
        <dbReference type="EMBL" id="KEP26183.1"/>
    </source>
</evidence>
<dbReference type="PROSITE" id="PS50111">
    <property type="entry name" value="CHEMOTAXIS_TRANSDUC_2"/>
    <property type="match status" value="1"/>
</dbReference>
<evidence type="ECO:0000256" key="1">
    <source>
        <dbReference type="ARBA" id="ARBA00022500"/>
    </source>
</evidence>
<dbReference type="GO" id="GO:0006935">
    <property type="term" value="P:chemotaxis"/>
    <property type="evidence" value="ECO:0007669"/>
    <property type="project" value="UniProtKB-KW"/>
</dbReference>
<name>A0A081LAA7_9BACI</name>
<dbReference type="PANTHER" id="PTHR43531:SF11">
    <property type="entry name" value="METHYL-ACCEPTING CHEMOTAXIS PROTEIN 3"/>
    <property type="match status" value="1"/>
</dbReference>
<accession>A0A081LAA7</accession>
<evidence type="ECO:0000256" key="3">
    <source>
        <dbReference type="PROSITE-ProRule" id="PRU00284"/>
    </source>
</evidence>
<dbReference type="InterPro" id="IPR004089">
    <property type="entry name" value="MCPsignal_dom"/>
</dbReference>
<dbReference type="GO" id="GO:0005886">
    <property type="term" value="C:plasma membrane"/>
    <property type="evidence" value="ECO:0007669"/>
    <property type="project" value="TreeGrafter"/>
</dbReference>
<dbReference type="SUPFAM" id="SSF58104">
    <property type="entry name" value="Methyl-accepting chemotaxis protein (MCP) signaling domain"/>
    <property type="match status" value="1"/>
</dbReference>
<proteinExistence type="inferred from homology"/>
<feature type="domain" description="Methyl-accepting transducer" evidence="4">
    <location>
        <begin position="154"/>
        <end position="274"/>
    </location>
</feature>
<dbReference type="Proteomes" id="UP000028091">
    <property type="component" value="Unassembled WGS sequence"/>
</dbReference>
<evidence type="ECO:0000256" key="2">
    <source>
        <dbReference type="ARBA" id="ARBA00029447"/>
    </source>
</evidence>
<evidence type="ECO:0000259" key="4">
    <source>
        <dbReference type="PROSITE" id="PS50111"/>
    </source>
</evidence>
<keyword evidence="1" id="KW-0145">Chemotaxis</keyword>
<sequence length="274" mass="30152">MDILQSIVTAAPYMMQILKNEVTMGVIDREKFLLYLPSKDVDFQIRAGDLIKPDDMNMKKALRGETSSTFLPESVYGIPLNAMGLPIFDENQQVVGAIALGFPIKNQLELEAYMESLHDIIQSIQEKVHVVAAHSEELSATSEEMTLQTQQTLESSKKTSEITKMIKGISKQTSLLGLNASIEAARAGKEGAGFSVVASEVQKLSSETSRATENIESSLQGISSNIHTLLESMDHMKGSSAEQALLVTEFSEVIDRLTVVSREMKDFMQKIMST</sequence>
<comment type="caution">
    <text evidence="5">The sequence shown here is derived from an EMBL/GenBank/DDBJ whole genome shotgun (WGS) entry which is preliminary data.</text>
</comment>
<dbReference type="eggNOG" id="COG0840">
    <property type="taxonomic scope" value="Bacteria"/>
</dbReference>
<gene>
    <name evidence="5" type="ORF">BA70_04000</name>
</gene>
<dbReference type="GO" id="GO:0007165">
    <property type="term" value="P:signal transduction"/>
    <property type="evidence" value="ECO:0007669"/>
    <property type="project" value="UniProtKB-KW"/>
</dbReference>
<comment type="similarity">
    <text evidence="2">Belongs to the methyl-accepting chemotaxis (MCP) protein family.</text>
</comment>
<dbReference type="EMBL" id="JOTP01000012">
    <property type="protein sequence ID" value="KEP26183.1"/>
    <property type="molecule type" value="Genomic_DNA"/>
</dbReference>
<dbReference type="RefSeq" id="WP_034322334.1">
    <property type="nucleotide sequence ID" value="NZ_JBCMYH010000021.1"/>
</dbReference>
<dbReference type="GO" id="GO:0004888">
    <property type="term" value="F:transmembrane signaling receptor activity"/>
    <property type="evidence" value="ECO:0007669"/>
    <property type="project" value="TreeGrafter"/>
</dbReference>
<dbReference type="PANTHER" id="PTHR43531">
    <property type="entry name" value="PROTEIN ICFG"/>
    <property type="match status" value="1"/>
</dbReference>
<evidence type="ECO:0000313" key="6">
    <source>
        <dbReference type="Proteomes" id="UP000028091"/>
    </source>
</evidence>
<reference evidence="5 6" key="1">
    <citation type="submission" date="2012-09" db="EMBL/GenBank/DDBJ databases">
        <title>Genome Sequence of Bacillus sp. DW5-4.</title>
        <authorList>
            <person name="Lai Q."/>
            <person name="Liu Y."/>
            <person name="Shao Z."/>
        </authorList>
    </citation>
    <scope>NUCLEOTIDE SEQUENCE [LARGE SCALE GENOMIC DNA]</scope>
    <source>
        <strain evidence="5 6">DW5-4</strain>
    </source>
</reference>
<keyword evidence="6" id="KW-1185">Reference proteome</keyword>
<dbReference type="Gene3D" id="1.10.287.950">
    <property type="entry name" value="Methyl-accepting chemotaxis protein"/>
    <property type="match status" value="1"/>
</dbReference>
<protein>
    <submittedName>
        <fullName evidence="5">Chemotaxis protein</fullName>
    </submittedName>
</protein>
<dbReference type="SUPFAM" id="SSF103190">
    <property type="entry name" value="Sensory domain-like"/>
    <property type="match status" value="1"/>
</dbReference>
<dbReference type="OrthoDB" id="9807021at2"/>
<keyword evidence="3" id="KW-0807">Transducer</keyword>
<dbReference type="Pfam" id="PF00015">
    <property type="entry name" value="MCPsignal"/>
    <property type="match status" value="1"/>
</dbReference>
<dbReference type="InterPro" id="IPR051310">
    <property type="entry name" value="MCP_chemotaxis"/>
</dbReference>
<dbReference type="InterPro" id="IPR029151">
    <property type="entry name" value="Sensor-like_sf"/>
</dbReference>
<dbReference type="AlphaFoldDB" id="A0A081LAA7"/>
<dbReference type="SMART" id="SM00283">
    <property type="entry name" value="MA"/>
    <property type="match status" value="1"/>
</dbReference>